<evidence type="ECO:0000313" key="2">
    <source>
        <dbReference type="Proteomes" id="UP000554482"/>
    </source>
</evidence>
<evidence type="ECO:0000313" key="1">
    <source>
        <dbReference type="EMBL" id="KAF5180166.1"/>
    </source>
</evidence>
<dbReference type="Proteomes" id="UP000554482">
    <property type="component" value="Unassembled WGS sequence"/>
</dbReference>
<organism evidence="1 2">
    <name type="scientific">Thalictrum thalictroides</name>
    <name type="common">Rue-anemone</name>
    <name type="synonym">Anemone thalictroides</name>
    <dbReference type="NCBI Taxonomy" id="46969"/>
    <lineage>
        <taxon>Eukaryota</taxon>
        <taxon>Viridiplantae</taxon>
        <taxon>Streptophyta</taxon>
        <taxon>Embryophyta</taxon>
        <taxon>Tracheophyta</taxon>
        <taxon>Spermatophyta</taxon>
        <taxon>Magnoliopsida</taxon>
        <taxon>Ranunculales</taxon>
        <taxon>Ranunculaceae</taxon>
        <taxon>Thalictroideae</taxon>
        <taxon>Thalictrum</taxon>
    </lineage>
</organism>
<name>A0A7J6V5A7_THATH</name>
<dbReference type="EMBL" id="JABWDY010037758">
    <property type="protein sequence ID" value="KAF5180166.1"/>
    <property type="molecule type" value="Genomic_DNA"/>
</dbReference>
<accession>A0A7J6V5A7</accession>
<sequence>MLLRSGRTLMNLGFLILWIRTSKFMRRPTAQHKETSMGPVHMGRDARRKKTFPLTNKVIKALWEKAQPWLSKPKKDKKKQLRKHYKERWMDKVMGGVCEERDSFLQCKSDPPLASTKSKIVIKENGAASLGSINVNESNEKTRRRIRISTQIEV</sequence>
<reference evidence="1 2" key="1">
    <citation type="submission" date="2020-06" db="EMBL/GenBank/DDBJ databases">
        <title>Transcriptomic and genomic resources for Thalictrum thalictroides and T. hernandezii: Facilitating candidate gene discovery in an emerging model plant lineage.</title>
        <authorList>
            <person name="Arias T."/>
            <person name="Riano-Pachon D.M."/>
            <person name="Di Stilio V.S."/>
        </authorList>
    </citation>
    <scope>NUCLEOTIDE SEQUENCE [LARGE SCALE GENOMIC DNA]</scope>
    <source>
        <strain evidence="2">cv. WT478/WT964</strain>
        <tissue evidence="1">Leaves</tissue>
    </source>
</reference>
<proteinExistence type="predicted"/>
<dbReference type="AlphaFoldDB" id="A0A7J6V5A7"/>
<keyword evidence="2" id="KW-1185">Reference proteome</keyword>
<gene>
    <name evidence="1" type="ORF">FRX31_030246</name>
</gene>
<protein>
    <submittedName>
        <fullName evidence="1">Uncharacterized protein</fullName>
    </submittedName>
</protein>
<comment type="caution">
    <text evidence="1">The sequence shown here is derived from an EMBL/GenBank/DDBJ whole genome shotgun (WGS) entry which is preliminary data.</text>
</comment>